<dbReference type="NCBIfam" id="TIGR03696">
    <property type="entry name" value="Rhs_assc_core"/>
    <property type="match status" value="1"/>
</dbReference>
<dbReference type="Pfam" id="PF25023">
    <property type="entry name" value="TEN_YD-shell"/>
    <property type="match status" value="1"/>
</dbReference>
<dbReference type="Gene3D" id="2.180.10.10">
    <property type="entry name" value="RHS repeat-associated core"/>
    <property type="match status" value="1"/>
</dbReference>
<dbReference type="RefSeq" id="WP_087459506.1">
    <property type="nucleotide sequence ID" value="NZ_CP021425.1"/>
</dbReference>
<evidence type="ECO:0000256" key="1">
    <source>
        <dbReference type="ARBA" id="ARBA00022737"/>
    </source>
</evidence>
<dbReference type="PANTHER" id="PTHR32305">
    <property type="match status" value="1"/>
</dbReference>
<evidence type="ECO:0000259" key="2">
    <source>
        <dbReference type="Pfam" id="PF25023"/>
    </source>
</evidence>
<dbReference type="AlphaFoldDB" id="A0A1Y0I1E8"/>
<dbReference type="Proteomes" id="UP000196027">
    <property type="component" value="Chromosome"/>
</dbReference>
<organism evidence="3 4">
    <name type="scientific">Oleiphilus messinensis</name>
    <dbReference type="NCBI Taxonomy" id="141451"/>
    <lineage>
        <taxon>Bacteria</taxon>
        <taxon>Pseudomonadati</taxon>
        <taxon>Pseudomonadota</taxon>
        <taxon>Gammaproteobacteria</taxon>
        <taxon>Oceanospirillales</taxon>
        <taxon>Oleiphilaceae</taxon>
        <taxon>Oleiphilus</taxon>
    </lineage>
</organism>
<keyword evidence="1" id="KW-0677">Repeat</keyword>
<dbReference type="InterPro" id="IPR022385">
    <property type="entry name" value="Rhs_assc_core"/>
</dbReference>
<keyword evidence="4" id="KW-1185">Reference proteome</keyword>
<accession>A0A1Y0I1E8</accession>
<proteinExistence type="predicted"/>
<reference evidence="3 4" key="1">
    <citation type="submission" date="2017-05" db="EMBL/GenBank/DDBJ databases">
        <title>Genomic insights into alkan degradation activity of Oleiphilus messinensis.</title>
        <authorList>
            <person name="Kozyavkin S.A."/>
            <person name="Slesarev A.I."/>
            <person name="Golyshin P.N."/>
            <person name="Korzhenkov A."/>
            <person name="Golyshina O.N."/>
            <person name="Toshchakov S.V."/>
        </authorList>
    </citation>
    <scope>NUCLEOTIDE SEQUENCE [LARGE SCALE GENOMIC DNA]</scope>
    <source>
        <strain evidence="3 4">ME102</strain>
    </source>
</reference>
<dbReference type="KEGG" id="ome:OLMES_0181"/>
<dbReference type="EMBL" id="CP021425">
    <property type="protein sequence ID" value="ARU54288.1"/>
    <property type="molecule type" value="Genomic_DNA"/>
</dbReference>
<dbReference type="InterPro" id="IPR056823">
    <property type="entry name" value="TEN-like_YD-shell"/>
</dbReference>
<evidence type="ECO:0000313" key="3">
    <source>
        <dbReference type="EMBL" id="ARU54288.1"/>
    </source>
</evidence>
<gene>
    <name evidence="3" type="ORF">OLMES_0181</name>
</gene>
<evidence type="ECO:0000313" key="4">
    <source>
        <dbReference type="Proteomes" id="UP000196027"/>
    </source>
</evidence>
<dbReference type="PANTHER" id="PTHR32305:SF15">
    <property type="entry name" value="PROTEIN RHSA-RELATED"/>
    <property type="match status" value="1"/>
</dbReference>
<dbReference type="InterPro" id="IPR050708">
    <property type="entry name" value="T6SS_VgrG/RHS"/>
</dbReference>
<protein>
    <recommendedName>
        <fullName evidence="2">Teneurin-like YD-shell domain-containing protein</fullName>
    </recommendedName>
</protein>
<name>A0A1Y0I1E8_9GAMM</name>
<feature type="domain" description="Teneurin-like YD-shell" evidence="2">
    <location>
        <begin position="76"/>
        <end position="174"/>
    </location>
</feature>
<sequence>MYTTFNKPEVISTASTSTIFSYGPERSRYKKETDTSEITYYVGSGLYEEVENGAITTQKVFIDDFLLVKSEGTETEYNYIHRDHLGSVVAMSDQDGRTIQQFSFEPFGERNPDNSDYTNRGFTDHEHLGDSGLIHMNGRVYDPVIGRFLSPDPFIQDPYNSQNYNRYSYVLNNPLSATDPSGYRYAGFADAGAPELNIVDPWTPTYTGDLFTDLGLDFQAAFHNIPAGIVNRGLAFASTPSILYSEFNDVSISQADQDLFGMAMSVAPLLGTADFLFNPGSFFRMAGKSLKGAPSSIGVPFSRSSNPLDTVLELDSQGNEIMYRTMSEQHLRILEETGQLAHTGETSLSPLLAYSSQYNGITVRITTKPGTSAQLQEIGIAANEPAAFELPHLSTQTGPWVQTHARFKVEKGQMTTQLGQGRALEIFNKNIIDFEPLY</sequence>